<accession>A0A1I1TSB9</accession>
<evidence type="ECO:0000313" key="1">
    <source>
        <dbReference type="EMBL" id="SFD60128.1"/>
    </source>
</evidence>
<evidence type="ECO:0008006" key="3">
    <source>
        <dbReference type="Google" id="ProtNLM"/>
    </source>
</evidence>
<gene>
    <name evidence="1" type="ORF">SAMN04487792_1521</name>
</gene>
<dbReference type="STRING" id="1505723.SAMN04487792_1521"/>
<name>A0A1I1TSB9_9LACO</name>
<dbReference type="Gene3D" id="1.10.10.2910">
    <property type="match status" value="1"/>
</dbReference>
<proteinExistence type="predicted"/>
<protein>
    <recommendedName>
        <fullName evidence="3">IrrE N-terminal-like domain-containing protein</fullName>
    </recommendedName>
</protein>
<organism evidence="1 2">
    <name type="scientific">Lactobacillus bombicola</name>
    <dbReference type="NCBI Taxonomy" id="1505723"/>
    <lineage>
        <taxon>Bacteria</taxon>
        <taxon>Bacillati</taxon>
        <taxon>Bacillota</taxon>
        <taxon>Bacilli</taxon>
        <taxon>Lactobacillales</taxon>
        <taxon>Lactobacillaceae</taxon>
        <taxon>Lactobacillus</taxon>
    </lineage>
</organism>
<sequence length="273" mass="31960">MTIEYQTISHDEYDYCNEIANDILEGISNKYNVAKDDIHYKYVIDYLVDIAGPSNLCLFVSKKFCNSSFEFNKINPNSLKITYNYKFSTQKIPLHAETIDVLSGNFCQIVSGFTIFPQDGSIMFLNAETRTWARTIFTIIHELVHSYLATSRPNYKKQVALINQTNLKGNPYPEDLQLIEAETNTISSLLYAPTCSLKKEILKKDFSELCYQYGMSYSAMHNRLFNYFYHDYNFTFYSAKQAVFSFRNNNKKEIEKLRKLLNTEYLEMDDLFF</sequence>
<evidence type="ECO:0000313" key="2">
    <source>
        <dbReference type="Proteomes" id="UP000199599"/>
    </source>
</evidence>
<reference evidence="2" key="1">
    <citation type="submission" date="2016-10" db="EMBL/GenBank/DDBJ databases">
        <authorList>
            <person name="Varghese N."/>
            <person name="Submissions S."/>
        </authorList>
    </citation>
    <scope>NUCLEOTIDE SEQUENCE [LARGE SCALE GENOMIC DNA]</scope>
    <source>
        <strain evidence="2">R-53102</strain>
    </source>
</reference>
<dbReference type="RefSeq" id="WP_090093981.1">
    <property type="nucleotide sequence ID" value="NZ_CBCRVU010000001.1"/>
</dbReference>
<dbReference type="AlphaFoldDB" id="A0A1I1TSB9"/>
<dbReference type="EMBL" id="FOMN01000011">
    <property type="protein sequence ID" value="SFD60128.1"/>
    <property type="molecule type" value="Genomic_DNA"/>
</dbReference>
<dbReference type="Proteomes" id="UP000199599">
    <property type="component" value="Unassembled WGS sequence"/>
</dbReference>